<dbReference type="AlphaFoldDB" id="A0A9W8JWN9"/>
<reference evidence="1" key="1">
    <citation type="submission" date="2022-07" db="EMBL/GenBank/DDBJ databases">
        <title>Genome Sequence of Agrocybe chaxingu.</title>
        <authorList>
            <person name="Buettner E."/>
        </authorList>
    </citation>
    <scope>NUCLEOTIDE SEQUENCE</scope>
    <source>
        <strain evidence="1">MP-N11</strain>
    </source>
</reference>
<keyword evidence="2" id="KW-1185">Reference proteome</keyword>
<sequence length="212" mass="24288">MALDILQDLSIWHISPTHTVNFRTHQATHSSPRISLRVARCCSLVERRLDTSEPNSTSAPLVSASMVNFYVFNPAQKLRFLSGIIYKGSKRLLRNTRAQQPATPVVEQPRPPKFNIYNLLKTNLRHAAQGDLKRDREFYKDDSESGFCVFRVEDTLFKVHKCYLLREPSAFGDMFSLPFIYDGNEGQSDEAAIPLSDTAEQFRDLLWVLYAM</sequence>
<organism evidence="1 2">
    <name type="scientific">Agrocybe chaxingu</name>
    <dbReference type="NCBI Taxonomy" id="84603"/>
    <lineage>
        <taxon>Eukaryota</taxon>
        <taxon>Fungi</taxon>
        <taxon>Dikarya</taxon>
        <taxon>Basidiomycota</taxon>
        <taxon>Agaricomycotina</taxon>
        <taxon>Agaricomycetes</taxon>
        <taxon>Agaricomycetidae</taxon>
        <taxon>Agaricales</taxon>
        <taxon>Agaricineae</taxon>
        <taxon>Strophariaceae</taxon>
        <taxon>Agrocybe</taxon>
    </lineage>
</organism>
<dbReference type="EMBL" id="JANKHO010000948">
    <property type="protein sequence ID" value="KAJ3504902.1"/>
    <property type="molecule type" value="Genomic_DNA"/>
</dbReference>
<proteinExistence type="predicted"/>
<accession>A0A9W8JWN9</accession>
<evidence type="ECO:0000313" key="2">
    <source>
        <dbReference type="Proteomes" id="UP001148786"/>
    </source>
</evidence>
<comment type="caution">
    <text evidence="1">The sequence shown here is derived from an EMBL/GenBank/DDBJ whole genome shotgun (WGS) entry which is preliminary data.</text>
</comment>
<evidence type="ECO:0008006" key="3">
    <source>
        <dbReference type="Google" id="ProtNLM"/>
    </source>
</evidence>
<gene>
    <name evidence="1" type="ORF">NLJ89_g7701</name>
</gene>
<name>A0A9W8JWN9_9AGAR</name>
<dbReference type="OrthoDB" id="3157337at2759"/>
<evidence type="ECO:0000313" key="1">
    <source>
        <dbReference type="EMBL" id="KAJ3504902.1"/>
    </source>
</evidence>
<dbReference type="Proteomes" id="UP001148786">
    <property type="component" value="Unassembled WGS sequence"/>
</dbReference>
<protein>
    <recommendedName>
        <fullName evidence="3">BTB domain-containing protein</fullName>
    </recommendedName>
</protein>